<dbReference type="Pfam" id="PF13456">
    <property type="entry name" value="RVT_3"/>
    <property type="match status" value="1"/>
</dbReference>
<dbReference type="Proteomes" id="UP000593578">
    <property type="component" value="Unassembled WGS sequence"/>
</dbReference>
<name>A0A7J8QH95_GOSRA</name>
<proteinExistence type="predicted"/>
<sequence>MGFNSTAIVGDSRTVIKKCQTTAPDKSIIGELIRDIQSKKVHFQEIDFQFVHRSKNECAHNLAHEALKRVKKSTWWEQYWITSVAHRKKDGRYTQIEAVSWENYKGKDIREGKFLEIAID</sequence>
<organism evidence="2 3">
    <name type="scientific">Gossypium raimondii</name>
    <name type="common">Peruvian cotton</name>
    <name type="synonym">Gossypium klotzschianum subsp. raimondii</name>
    <dbReference type="NCBI Taxonomy" id="29730"/>
    <lineage>
        <taxon>Eukaryota</taxon>
        <taxon>Viridiplantae</taxon>
        <taxon>Streptophyta</taxon>
        <taxon>Embryophyta</taxon>
        <taxon>Tracheophyta</taxon>
        <taxon>Spermatophyta</taxon>
        <taxon>Magnoliopsida</taxon>
        <taxon>eudicotyledons</taxon>
        <taxon>Gunneridae</taxon>
        <taxon>Pentapetalae</taxon>
        <taxon>rosids</taxon>
        <taxon>malvids</taxon>
        <taxon>Malvales</taxon>
        <taxon>Malvaceae</taxon>
        <taxon>Malvoideae</taxon>
        <taxon>Gossypium</taxon>
    </lineage>
</organism>
<evidence type="ECO:0000313" key="2">
    <source>
        <dbReference type="EMBL" id="MBA0600868.1"/>
    </source>
</evidence>
<gene>
    <name evidence="2" type="ORF">Gorai_004062</name>
</gene>
<protein>
    <recommendedName>
        <fullName evidence="1">RNase H type-1 domain-containing protein</fullName>
    </recommendedName>
</protein>
<dbReference type="Gene3D" id="3.30.420.10">
    <property type="entry name" value="Ribonuclease H-like superfamily/Ribonuclease H"/>
    <property type="match status" value="1"/>
</dbReference>
<dbReference type="GO" id="GO:0003676">
    <property type="term" value="F:nucleic acid binding"/>
    <property type="evidence" value="ECO:0007669"/>
    <property type="project" value="InterPro"/>
</dbReference>
<evidence type="ECO:0000259" key="1">
    <source>
        <dbReference type="Pfam" id="PF13456"/>
    </source>
</evidence>
<dbReference type="GO" id="GO:0004523">
    <property type="term" value="F:RNA-DNA hybrid ribonuclease activity"/>
    <property type="evidence" value="ECO:0007669"/>
    <property type="project" value="InterPro"/>
</dbReference>
<reference evidence="2 3" key="1">
    <citation type="journal article" date="2019" name="Genome Biol. Evol.">
        <title>Insights into the evolution of the New World diploid cottons (Gossypium, subgenus Houzingenia) based on genome sequencing.</title>
        <authorList>
            <person name="Grover C.E."/>
            <person name="Arick M.A. 2nd"/>
            <person name="Thrash A."/>
            <person name="Conover J.L."/>
            <person name="Sanders W.S."/>
            <person name="Peterson D.G."/>
            <person name="Frelichowski J.E."/>
            <person name="Scheffler J.A."/>
            <person name="Scheffler B.E."/>
            <person name="Wendel J.F."/>
        </authorList>
    </citation>
    <scope>NUCLEOTIDE SEQUENCE [LARGE SCALE GENOMIC DNA]</scope>
    <source>
        <strain evidence="2">8</strain>
        <tissue evidence="2">Leaf</tissue>
    </source>
</reference>
<comment type="caution">
    <text evidence="2">The sequence shown here is derived from an EMBL/GenBank/DDBJ whole genome shotgun (WGS) entry which is preliminary data.</text>
</comment>
<dbReference type="AlphaFoldDB" id="A0A7J8QH95"/>
<dbReference type="EMBL" id="JABEZZ010000012">
    <property type="protein sequence ID" value="MBA0600868.1"/>
    <property type="molecule type" value="Genomic_DNA"/>
</dbReference>
<feature type="domain" description="RNase H type-1" evidence="1">
    <location>
        <begin position="2"/>
        <end position="66"/>
    </location>
</feature>
<dbReference type="InterPro" id="IPR002156">
    <property type="entry name" value="RNaseH_domain"/>
</dbReference>
<evidence type="ECO:0000313" key="3">
    <source>
        <dbReference type="Proteomes" id="UP000593578"/>
    </source>
</evidence>
<dbReference type="InterPro" id="IPR036397">
    <property type="entry name" value="RNaseH_sf"/>
</dbReference>
<accession>A0A7J8QH95</accession>